<feature type="region of interest" description="Disordered" evidence="1">
    <location>
        <begin position="373"/>
        <end position="414"/>
    </location>
</feature>
<proteinExistence type="predicted"/>
<protein>
    <submittedName>
        <fullName evidence="2">DUF6177 family protein</fullName>
    </submittedName>
</protein>
<organism evidence="2 3">
    <name type="scientific">Frondihabitans cladoniiphilus</name>
    <dbReference type="NCBI Taxonomy" id="715785"/>
    <lineage>
        <taxon>Bacteria</taxon>
        <taxon>Bacillati</taxon>
        <taxon>Actinomycetota</taxon>
        <taxon>Actinomycetes</taxon>
        <taxon>Micrococcales</taxon>
        <taxon>Microbacteriaceae</taxon>
        <taxon>Frondihabitans</taxon>
    </lineage>
</organism>
<dbReference type="InterPro" id="IPR046175">
    <property type="entry name" value="DUF6177"/>
</dbReference>
<dbReference type="Pfam" id="PF19674">
    <property type="entry name" value="DUF6177"/>
    <property type="match status" value="1"/>
</dbReference>
<feature type="region of interest" description="Disordered" evidence="1">
    <location>
        <begin position="96"/>
        <end position="138"/>
    </location>
</feature>
<dbReference type="Proteomes" id="UP001501295">
    <property type="component" value="Unassembled WGS sequence"/>
</dbReference>
<dbReference type="RefSeq" id="WP_345377469.1">
    <property type="nucleotide sequence ID" value="NZ_BAABLM010000012.1"/>
</dbReference>
<gene>
    <name evidence="2" type="ORF">GCM10025780_37460</name>
</gene>
<evidence type="ECO:0000313" key="3">
    <source>
        <dbReference type="Proteomes" id="UP001501295"/>
    </source>
</evidence>
<sequence>MGIKIRHPLVDEVLKTVVRVDSRASVVRLSPALAELLERRLPARRTVVLVTPETSRLTIGLRTALVAAGGSWTVTTAQGFRDGLTGVDRLTVEVHPPLSRPGAAAPGLHEPDGGPDGAADAEHDDPPLEPTSRDASPDEITAQLSLDVTLLHEAAESDTYLGEALEAMAAAVGVSEPRAWGRTEPLDHAWDRWAMTQDARHHYPAASRYVVEGEHLSASVTARLTDRGVEETIALTLDVPDGTDGLDTAIARLREGLSGLTRTATPTFALVLARMGEHDRSFRAVTYPPPNPVALLIGAPSVAELGLHEQIFAESQDVVVVGAPTSPAYLLPLGGSELSGWDALHDALDSVGNARVTTLVEPPLLQAWEDDLHDGLDRTGEPHPHDAPASGTGRAEPRDEPRAWDARPHPEGGR</sequence>
<accession>A0ABP8WEK9</accession>
<reference evidence="3" key="1">
    <citation type="journal article" date="2019" name="Int. J. Syst. Evol. Microbiol.">
        <title>The Global Catalogue of Microorganisms (GCM) 10K type strain sequencing project: providing services to taxonomists for standard genome sequencing and annotation.</title>
        <authorList>
            <consortium name="The Broad Institute Genomics Platform"/>
            <consortium name="The Broad Institute Genome Sequencing Center for Infectious Disease"/>
            <person name="Wu L."/>
            <person name="Ma J."/>
        </authorList>
    </citation>
    <scope>NUCLEOTIDE SEQUENCE [LARGE SCALE GENOMIC DNA]</scope>
    <source>
        <strain evidence="3">JCM 18956</strain>
    </source>
</reference>
<comment type="caution">
    <text evidence="2">The sequence shown here is derived from an EMBL/GenBank/DDBJ whole genome shotgun (WGS) entry which is preliminary data.</text>
</comment>
<name>A0ABP8WEK9_9MICO</name>
<evidence type="ECO:0000256" key="1">
    <source>
        <dbReference type="SAM" id="MobiDB-lite"/>
    </source>
</evidence>
<keyword evidence="3" id="KW-1185">Reference proteome</keyword>
<feature type="compositionally biased region" description="Basic and acidic residues" evidence="1">
    <location>
        <begin position="373"/>
        <end position="386"/>
    </location>
</feature>
<feature type="compositionally biased region" description="Basic and acidic residues" evidence="1">
    <location>
        <begin position="395"/>
        <end position="414"/>
    </location>
</feature>
<feature type="compositionally biased region" description="Basic and acidic residues" evidence="1">
    <location>
        <begin position="120"/>
        <end position="136"/>
    </location>
</feature>
<evidence type="ECO:0000313" key="2">
    <source>
        <dbReference type="EMBL" id="GAA4687037.1"/>
    </source>
</evidence>
<dbReference type="EMBL" id="BAABLM010000012">
    <property type="protein sequence ID" value="GAA4687037.1"/>
    <property type="molecule type" value="Genomic_DNA"/>
</dbReference>